<name>A0AAJ0ZRA4_9PSED</name>
<dbReference type="PANTHER" id="PTHR43792">
    <property type="entry name" value="GNAT FAMILY, PUTATIVE (AFU_ORTHOLOGUE AFUA_3G00765)-RELATED-RELATED"/>
    <property type="match status" value="1"/>
</dbReference>
<evidence type="ECO:0000256" key="5">
    <source>
        <dbReference type="ARBA" id="ARBA00048922"/>
    </source>
</evidence>
<keyword evidence="2" id="KW-0012">Acyltransferase</keyword>
<dbReference type="EC" id="2.3.1.267" evidence="4"/>
<dbReference type="InterPro" id="IPR016181">
    <property type="entry name" value="Acyl_CoA_acyltransferase"/>
</dbReference>
<sequence>MALLELHSAHLDLVVLAPAQAELESAYHLDNQQHLAPWSPLRPADYYSPEQVRLRLEQQAVAYSFGNAVHFALLEKASGQMVGTCNFTGIMRGAFQACYLGYSLAAAHQGRGLMHEALQTAIGHMFDELKLHRIMANYIPDNQRSAALLERLGFEREGYARAYLQIAGRWQDHVLTARVNDALV</sequence>
<dbReference type="InterPro" id="IPR000182">
    <property type="entry name" value="GNAT_dom"/>
</dbReference>
<organism evidence="8 9">
    <name type="scientific">Pseudomonas chlororaphis subsp. aurantiaca</name>
    <dbReference type="NCBI Taxonomy" id="86192"/>
    <lineage>
        <taxon>Bacteria</taxon>
        <taxon>Pseudomonadati</taxon>
        <taxon>Pseudomonadota</taxon>
        <taxon>Gammaproteobacteria</taxon>
        <taxon>Pseudomonadales</taxon>
        <taxon>Pseudomonadaceae</taxon>
        <taxon>Pseudomonas</taxon>
    </lineage>
</organism>
<comment type="catalytic activity">
    <reaction evidence="5">
        <text>N-terminal L-alanyl-[ribosomal protein uS5] + acetyl-CoA = N-terminal N(alpha)-acetyl-L-alanyl-[ribosomal protein uS5] + CoA + H(+)</text>
        <dbReference type="Rhea" id="RHEA:43752"/>
        <dbReference type="Rhea" id="RHEA-COMP:10672"/>
        <dbReference type="Rhea" id="RHEA-COMP:10673"/>
        <dbReference type="ChEBI" id="CHEBI:15378"/>
        <dbReference type="ChEBI" id="CHEBI:57287"/>
        <dbReference type="ChEBI" id="CHEBI:57288"/>
        <dbReference type="ChEBI" id="CHEBI:64718"/>
        <dbReference type="ChEBI" id="CHEBI:83683"/>
        <dbReference type="EC" id="2.3.1.267"/>
    </reaction>
</comment>
<dbReference type="Proteomes" id="UP000787568">
    <property type="component" value="Unassembled WGS sequence"/>
</dbReference>
<reference evidence="8" key="1">
    <citation type="submission" date="2020-12" db="EMBL/GenBank/DDBJ databases">
        <title>Generalized mutagenesis with transposon Tn5. A laboratory procedure for the identification of genes responsible for a bacterial phenotype and its regulation, illustrated with phenazine production in Pseudomonas chlororaphis.</title>
        <authorList>
            <person name="Muzio F."/>
            <person name="Sobrero P."/>
            <person name="Agaras B."/>
            <person name="Valverde C."/>
        </authorList>
    </citation>
    <scope>NUCLEOTIDE SEQUENCE</scope>
    <source>
        <strain evidence="8">SMMP3</strain>
    </source>
</reference>
<evidence type="ECO:0000313" key="8">
    <source>
        <dbReference type="EMBL" id="MBU4636763.1"/>
    </source>
</evidence>
<feature type="domain" description="N-acetyltransferase" evidence="7">
    <location>
        <begin position="25"/>
        <end position="181"/>
    </location>
</feature>
<comment type="similarity">
    <text evidence="3">Belongs to the acetyltransferase family. RimJ subfamily.</text>
</comment>
<protein>
    <recommendedName>
        <fullName evidence="6">[Ribosomal protein uS5]-alanine N-acetyltransferase</fullName>
        <ecNumber evidence="4">2.3.1.267</ecNumber>
    </recommendedName>
</protein>
<evidence type="ECO:0000256" key="1">
    <source>
        <dbReference type="ARBA" id="ARBA00022679"/>
    </source>
</evidence>
<gene>
    <name evidence="8" type="ORF">I8747_28530</name>
</gene>
<evidence type="ECO:0000256" key="4">
    <source>
        <dbReference type="ARBA" id="ARBA00039124"/>
    </source>
</evidence>
<dbReference type="EMBL" id="JAEEFW010000011">
    <property type="protein sequence ID" value="MBU4636763.1"/>
    <property type="molecule type" value="Genomic_DNA"/>
</dbReference>
<evidence type="ECO:0000256" key="2">
    <source>
        <dbReference type="ARBA" id="ARBA00023315"/>
    </source>
</evidence>
<accession>A0AAJ0ZRA4</accession>
<proteinExistence type="inferred from homology"/>
<dbReference type="RefSeq" id="WP_038582206.1">
    <property type="nucleotide sequence ID" value="NZ_CP009290.1"/>
</dbReference>
<dbReference type="SUPFAM" id="SSF55729">
    <property type="entry name" value="Acyl-CoA N-acyltransferases (Nat)"/>
    <property type="match status" value="1"/>
</dbReference>
<evidence type="ECO:0000256" key="6">
    <source>
        <dbReference type="ARBA" id="ARBA00074015"/>
    </source>
</evidence>
<dbReference type="GO" id="GO:0008999">
    <property type="term" value="F:protein-N-terminal-alanine acetyltransferase activity"/>
    <property type="evidence" value="ECO:0007669"/>
    <property type="project" value="UniProtKB-EC"/>
</dbReference>
<dbReference type="Gene3D" id="3.40.630.30">
    <property type="match status" value="1"/>
</dbReference>
<dbReference type="PANTHER" id="PTHR43792:SF8">
    <property type="entry name" value="[RIBOSOMAL PROTEIN US5]-ALANINE N-ACETYLTRANSFERASE"/>
    <property type="match status" value="1"/>
</dbReference>
<dbReference type="InterPro" id="IPR051531">
    <property type="entry name" value="N-acetyltransferase"/>
</dbReference>
<dbReference type="AlphaFoldDB" id="A0AAJ0ZRA4"/>
<evidence type="ECO:0000256" key="3">
    <source>
        <dbReference type="ARBA" id="ARBA00038502"/>
    </source>
</evidence>
<evidence type="ECO:0000259" key="7">
    <source>
        <dbReference type="PROSITE" id="PS51186"/>
    </source>
</evidence>
<evidence type="ECO:0000313" key="9">
    <source>
        <dbReference type="Proteomes" id="UP000787568"/>
    </source>
</evidence>
<comment type="caution">
    <text evidence="8">The sequence shown here is derived from an EMBL/GenBank/DDBJ whole genome shotgun (WGS) entry which is preliminary data.</text>
</comment>
<dbReference type="PROSITE" id="PS51186">
    <property type="entry name" value="GNAT"/>
    <property type="match status" value="1"/>
</dbReference>
<keyword evidence="1" id="KW-0808">Transferase</keyword>
<dbReference type="GO" id="GO:0005737">
    <property type="term" value="C:cytoplasm"/>
    <property type="evidence" value="ECO:0007669"/>
    <property type="project" value="TreeGrafter"/>
</dbReference>
<dbReference type="Pfam" id="PF13302">
    <property type="entry name" value="Acetyltransf_3"/>
    <property type="match status" value="1"/>
</dbReference>
<dbReference type="KEGG" id="pcp:JM49_26380"/>
<dbReference type="FunFam" id="3.40.630.30:FF:000005">
    <property type="entry name" value="Ribosomal protein alanine acetyltransferase"/>
    <property type="match status" value="1"/>
</dbReference>